<reference evidence="2" key="1">
    <citation type="submission" date="2021-01" db="EMBL/GenBank/DDBJ databases">
        <title>Microvirga sp.</title>
        <authorList>
            <person name="Kim M.K."/>
        </authorList>
    </citation>
    <scope>NUCLEOTIDE SEQUENCE</scope>
    <source>
        <strain evidence="2">5420S-16</strain>
    </source>
</reference>
<evidence type="ECO:0000313" key="3">
    <source>
        <dbReference type="Proteomes" id="UP000605848"/>
    </source>
</evidence>
<proteinExistence type="predicted"/>
<dbReference type="EMBL" id="JAEQMY010000007">
    <property type="protein sequence ID" value="MBL0403714.1"/>
    <property type="molecule type" value="Genomic_DNA"/>
</dbReference>
<comment type="caution">
    <text evidence="2">The sequence shown here is derived from an EMBL/GenBank/DDBJ whole genome shotgun (WGS) entry which is preliminary data.</text>
</comment>
<keyword evidence="3" id="KW-1185">Reference proteome</keyword>
<organism evidence="2 3">
    <name type="scientific">Microvirga aerilata</name>
    <dbReference type="NCBI Taxonomy" id="670292"/>
    <lineage>
        <taxon>Bacteria</taxon>
        <taxon>Pseudomonadati</taxon>
        <taxon>Pseudomonadota</taxon>
        <taxon>Alphaproteobacteria</taxon>
        <taxon>Hyphomicrobiales</taxon>
        <taxon>Methylobacteriaceae</taxon>
        <taxon>Microvirga</taxon>
    </lineage>
</organism>
<name>A0A936ZBQ5_9HYPH</name>
<accession>A0A936ZBQ5</accession>
<dbReference type="AlphaFoldDB" id="A0A936ZBQ5"/>
<evidence type="ECO:0000256" key="1">
    <source>
        <dbReference type="SAM" id="MobiDB-lite"/>
    </source>
</evidence>
<gene>
    <name evidence="2" type="ORF">JKG68_07040</name>
</gene>
<feature type="region of interest" description="Disordered" evidence="1">
    <location>
        <begin position="139"/>
        <end position="161"/>
    </location>
</feature>
<evidence type="ECO:0000313" key="2">
    <source>
        <dbReference type="EMBL" id="MBL0403714.1"/>
    </source>
</evidence>
<dbReference type="RefSeq" id="WP_202057380.1">
    <property type="nucleotide sequence ID" value="NZ_JAEQMY010000007.1"/>
</dbReference>
<protein>
    <submittedName>
        <fullName evidence="2">Uncharacterized protein</fullName>
    </submittedName>
</protein>
<sequence>MINPSQREMRTMTDLDKMKNLIVKALRDEDMASSACAELEAYAKRWPYVFLVNDWDVWNESKRALRLQVIRWLEQNGGSYDFYQLPGGWGLVGFTELKAATHFKLRWSGQGRVMSASAPPSAAVQASAPVQDWNPHPLRSTFELHPSETPRRPRYSGQAAG</sequence>
<dbReference type="Proteomes" id="UP000605848">
    <property type="component" value="Unassembled WGS sequence"/>
</dbReference>